<dbReference type="EC" id="2.4.1.255" evidence="1"/>
<reference evidence="2" key="1">
    <citation type="journal article" date="2022" name="Nat. Commun.">
        <title>Chromosome evolution and the genetic basis of agronomically important traits in greater yam.</title>
        <authorList>
            <person name="Bredeson J.V."/>
            <person name="Lyons J.B."/>
            <person name="Oniyinde I.O."/>
            <person name="Okereke N.R."/>
            <person name="Kolade O."/>
            <person name="Nnabue I."/>
            <person name="Nwadili C.O."/>
            <person name="Hribova E."/>
            <person name="Parker M."/>
            <person name="Nwogha J."/>
            <person name="Shu S."/>
            <person name="Carlson J."/>
            <person name="Kariba R."/>
            <person name="Muthemba S."/>
            <person name="Knop K."/>
            <person name="Barton G.J."/>
            <person name="Sherwood A.V."/>
            <person name="Lopez-Montes A."/>
            <person name="Asiedu R."/>
            <person name="Jamnadass R."/>
            <person name="Muchugi A."/>
            <person name="Goodstein D."/>
            <person name="Egesi C.N."/>
            <person name="Featherston J."/>
            <person name="Asfaw A."/>
            <person name="Simpson G.G."/>
            <person name="Dolezel J."/>
            <person name="Hendre P.S."/>
            <person name="Van Deynze A."/>
            <person name="Kumar P.L."/>
            <person name="Obidiegwu J.E."/>
            <person name="Bhattacharjee R."/>
            <person name="Rokhsar D.S."/>
        </authorList>
    </citation>
    <scope>NUCLEOTIDE SEQUENCE [LARGE SCALE GENOMIC DNA]</scope>
    <source>
        <strain evidence="2">cv. TDa95/00328</strain>
    </source>
</reference>
<keyword evidence="1" id="KW-0328">Glycosyltransferase</keyword>
<organism evidence="1 2">
    <name type="scientific">Dioscorea alata</name>
    <name type="common">Purple yam</name>
    <dbReference type="NCBI Taxonomy" id="55571"/>
    <lineage>
        <taxon>Eukaryota</taxon>
        <taxon>Viridiplantae</taxon>
        <taxon>Streptophyta</taxon>
        <taxon>Embryophyta</taxon>
        <taxon>Tracheophyta</taxon>
        <taxon>Spermatophyta</taxon>
        <taxon>Magnoliopsida</taxon>
        <taxon>Liliopsida</taxon>
        <taxon>Dioscoreales</taxon>
        <taxon>Dioscoreaceae</taxon>
        <taxon>Dioscorea</taxon>
    </lineage>
</organism>
<comment type="caution">
    <text evidence="1">The sequence shown here is derived from an EMBL/GenBank/DDBJ whole genome shotgun (WGS) entry which is preliminary data.</text>
</comment>
<accession>A0ACB7VRR9</accession>
<name>A0ACB7VRR9_DIOAL</name>
<proteinExistence type="predicted"/>
<dbReference type="Proteomes" id="UP000827976">
    <property type="component" value="Chromosome 7"/>
</dbReference>
<evidence type="ECO:0000313" key="2">
    <source>
        <dbReference type="Proteomes" id="UP000827976"/>
    </source>
</evidence>
<dbReference type="EMBL" id="CM037017">
    <property type="protein sequence ID" value="KAH7677075.1"/>
    <property type="molecule type" value="Genomic_DNA"/>
</dbReference>
<sequence length="438" mass="49956">MENSLHNIVFSFFISFTILFTSFLFFLTFFSPSLFFYHLPSLSFQNKSNTNINIHLNNGGGECSSSIPSNTICCDQTSYHSDICFMHGDISTYPPSSSITLHSYSNFSLKQNDMKIQPYTRKWEMYLKDKIDELRLKIVGSSDPKLQCDALHDVPALFFSAGGYTGNVFHAFNNGILPIYITSQHLNGSVIFVVLQYSEWWYTRYYEILSKISNYPPIIFSKDELRTHCFHEAILGLRFHDTLTIDSTQMDDNKTIGDFHQLLDNAYRHRPKLVIISRNASRAIENEAELVQLCKKIGFHVEVIIPESMELGAIYYALNSCNVIVGVHGAGLTHILFMRTGSVLVQIVPLGLDELAKTCFGEPAKKMGIKYEEYKILPKESSLYKKYKAYDPILRDPDSVISKGWKVTKSVYLQGQNVSLDLHRIRVPLVKAFQHVVS</sequence>
<evidence type="ECO:0000313" key="1">
    <source>
        <dbReference type="EMBL" id="KAH7677075.1"/>
    </source>
</evidence>
<keyword evidence="1" id="KW-0808">Transferase</keyword>
<protein>
    <submittedName>
        <fullName evidence="1">Protein O-GlcNAc transferase protein</fullName>
        <ecNumber evidence="1">2.4.1.255</ecNumber>
    </submittedName>
</protein>
<keyword evidence="2" id="KW-1185">Reference proteome</keyword>
<gene>
    <name evidence="1" type="ORF">IHE45_07G058200</name>
</gene>